<reference evidence="10 11" key="1">
    <citation type="submission" date="2019-07" db="EMBL/GenBank/DDBJ databases">
        <title>Genomes of Cafeteria roenbergensis.</title>
        <authorList>
            <person name="Fischer M.G."/>
            <person name="Hackl T."/>
            <person name="Roman M."/>
        </authorList>
    </citation>
    <scope>NUCLEOTIDE SEQUENCE [LARGE SCALE GENOMIC DNA]</scope>
    <source>
        <strain evidence="10 11">E4-10P</strain>
    </source>
</reference>
<evidence type="ECO:0000256" key="2">
    <source>
        <dbReference type="ARBA" id="ARBA00005914"/>
    </source>
</evidence>
<comment type="similarity">
    <text evidence="2">Belongs to the urea transporter family.</text>
</comment>
<dbReference type="Gene3D" id="1.10.3430.10">
    <property type="entry name" value="Ammonium transporter AmtB like domains"/>
    <property type="match status" value="3"/>
</dbReference>
<evidence type="ECO:0008006" key="12">
    <source>
        <dbReference type="Google" id="ProtNLM"/>
    </source>
</evidence>
<dbReference type="EMBL" id="VLTO01000049">
    <property type="protein sequence ID" value="KAA0172300.1"/>
    <property type="molecule type" value="Genomic_DNA"/>
</dbReference>
<keyword evidence="3" id="KW-1003">Cell membrane</keyword>
<comment type="subcellular location">
    <subcellularLocation>
        <location evidence="1">Cell membrane</location>
        <topology evidence="1">Multi-pass membrane protein</topology>
    </subcellularLocation>
</comment>
<dbReference type="GO" id="GO:0015204">
    <property type="term" value="F:urea transmembrane transporter activity"/>
    <property type="evidence" value="ECO:0007669"/>
    <property type="project" value="InterPro"/>
</dbReference>
<evidence type="ECO:0000256" key="9">
    <source>
        <dbReference type="SAM" id="Phobius"/>
    </source>
</evidence>
<sequence length="682" mass="68075">MVLNAGLRAVSQVFLLSNPLAGAVVWLALAATSPVHYTVLTAAAVASATLSARCMGAPAAEVRAGLYGLSSMLFGAALATFLVINADAVSGSEQAQESAVGLLSSSVGGILGQAGDQASSPEAAEAARPASQAAMAGLRAGSGSAHSPGTWPPVSSLLPSAAGAPGTGPSLGARTPLVAAIGLAVFGAVLIVVLTRAMSNTCRATCGLPPLTVPFNVVTALVLLAVAATDPRERAGPGGSERSLRQGFHVFTLQPGIGAHPGQGAAVSAMDALVLAQVAVFDAAATRQGREAGWLGFCDGFASAAQPDSAQWGDAPTGAQQWSASVAARGNATALARGATWQAEAPAAGSAAAAAAESSFVVRRGEGSRPLTPDEASRLRNASLNLLALPPSDVVTRIPGTALCVNESAVRGWSATSNASLGVAEALHRHSLAVIAVERGGAGAGWEAYTGPTGEGLVLATLRGVSQVYFNPSWEAGFVISVALAISSPVSAAAAVGGSLVGAMVGMLLGAPAAAVTAGLWGPSSALAAVSMAGIFYRLEEVSVFMAALAAATAGVATAACLAGLSVVGLPPLTFPFALVCSVFVLLRWPAPIALERVSTPEQHTKCRVLGAPKSRSGPNHASQAQQRRRAAKEAAWGTVAASPTGKPFVPPEASTRYGDVDSADEDMLEVEHARRGDAAEP</sequence>
<dbReference type="InterPro" id="IPR029020">
    <property type="entry name" value="Ammonium/urea_transptr"/>
</dbReference>
<comment type="catalytic activity">
    <reaction evidence="7">
        <text>urea(in) = urea(out)</text>
        <dbReference type="Rhea" id="RHEA:32799"/>
        <dbReference type="ChEBI" id="CHEBI:16199"/>
    </reaction>
</comment>
<dbReference type="Pfam" id="PF03253">
    <property type="entry name" value="UT"/>
    <property type="match status" value="3"/>
</dbReference>
<dbReference type="PANTHER" id="PTHR10464">
    <property type="entry name" value="UREA TRANSPORTER"/>
    <property type="match status" value="1"/>
</dbReference>
<feature type="transmembrane region" description="Helical" evidence="9">
    <location>
        <begin position="544"/>
        <end position="567"/>
    </location>
</feature>
<keyword evidence="6 9" id="KW-0472">Membrane</keyword>
<evidence type="ECO:0000256" key="5">
    <source>
        <dbReference type="ARBA" id="ARBA00022989"/>
    </source>
</evidence>
<evidence type="ECO:0000256" key="4">
    <source>
        <dbReference type="ARBA" id="ARBA00022692"/>
    </source>
</evidence>
<keyword evidence="5 9" id="KW-1133">Transmembrane helix</keyword>
<feature type="transmembrane region" description="Helical" evidence="9">
    <location>
        <begin position="515"/>
        <end position="537"/>
    </location>
</feature>
<dbReference type="PANTHER" id="PTHR10464:SF4">
    <property type="entry name" value="UREA TRANSPORTER"/>
    <property type="match status" value="1"/>
</dbReference>
<evidence type="ECO:0000256" key="3">
    <source>
        <dbReference type="ARBA" id="ARBA00022475"/>
    </source>
</evidence>
<protein>
    <recommendedName>
        <fullName evidence="12">Urea transporter</fullName>
    </recommendedName>
</protein>
<evidence type="ECO:0000256" key="1">
    <source>
        <dbReference type="ARBA" id="ARBA00004651"/>
    </source>
</evidence>
<feature type="transmembrane region" description="Helical" evidence="9">
    <location>
        <begin position="12"/>
        <end position="29"/>
    </location>
</feature>
<feature type="region of interest" description="Disordered" evidence="8">
    <location>
        <begin position="138"/>
        <end position="158"/>
    </location>
</feature>
<keyword evidence="4 9" id="KW-0812">Transmembrane</keyword>
<dbReference type="AlphaFoldDB" id="A0A5A8E8J3"/>
<feature type="transmembrane region" description="Helical" evidence="9">
    <location>
        <begin position="177"/>
        <end position="195"/>
    </location>
</feature>
<evidence type="ECO:0000313" key="11">
    <source>
        <dbReference type="Proteomes" id="UP000322899"/>
    </source>
</evidence>
<feature type="region of interest" description="Disordered" evidence="8">
    <location>
        <begin position="610"/>
        <end position="682"/>
    </location>
</feature>
<feature type="transmembrane region" description="Helical" evidence="9">
    <location>
        <begin position="35"/>
        <end position="52"/>
    </location>
</feature>
<comment type="caution">
    <text evidence="10">The sequence shown here is derived from an EMBL/GenBank/DDBJ whole genome shotgun (WGS) entry which is preliminary data.</text>
</comment>
<feature type="transmembrane region" description="Helical" evidence="9">
    <location>
        <begin position="64"/>
        <end position="84"/>
    </location>
</feature>
<dbReference type="Proteomes" id="UP000322899">
    <property type="component" value="Unassembled WGS sequence"/>
</dbReference>
<feature type="compositionally biased region" description="Basic and acidic residues" evidence="8">
    <location>
        <begin position="670"/>
        <end position="682"/>
    </location>
</feature>
<organism evidence="10 11">
    <name type="scientific">Cafeteria roenbergensis</name>
    <name type="common">Marine flagellate</name>
    <dbReference type="NCBI Taxonomy" id="33653"/>
    <lineage>
        <taxon>Eukaryota</taxon>
        <taxon>Sar</taxon>
        <taxon>Stramenopiles</taxon>
        <taxon>Bigyra</taxon>
        <taxon>Opalozoa</taxon>
        <taxon>Bicosoecida</taxon>
        <taxon>Cafeteriaceae</taxon>
        <taxon>Cafeteria</taxon>
    </lineage>
</organism>
<evidence type="ECO:0000313" key="10">
    <source>
        <dbReference type="EMBL" id="KAA0172300.1"/>
    </source>
</evidence>
<evidence type="ECO:0000256" key="8">
    <source>
        <dbReference type="SAM" id="MobiDB-lite"/>
    </source>
</evidence>
<name>A0A5A8E8J3_CAFRO</name>
<evidence type="ECO:0000256" key="7">
    <source>
        <dbReference type="ARBA" id="ARBA00033993"/>
    </source>
</evidence>
<dbReference type="InterPro" id="IPR004937">
    <property type="entry name" value="Urea_transporter"/>
</dbReference>
<dbReference type="GO" id="GO:0005886">
    <property type="term" value="C:plasma membrane"/>
    <property type="evidence" value="ECO:0007669"/>
    <property type="project" value="UniProtKB-SubCell"/>
</dbReference>
<evidence type="ECO:0000256" key="6">
    <source>
        <dbReference type="ARBA" id="ARBA00023136"/>
    </source>
</evidence>
<accession>A0A5A8E8J3</accession>
<feature type="transmembrane region" description="Helical" evidence="9">
    <location>
        <begin position="476"/>
        <end position="509"/>
    </location>
</feature>
<feature type="transmembrane region" description="Helical" evidence="9">
    <location>
        <begin position="573"/>
        <end position="591"/>
    </location>
</feature>
<proteinExistence type="inferred from homology"/>
<gene>
    <name evidence="10" type="ORF">FNF27_06099</name>
</gene>